<feature type="domain" description="Glycosyltransferase 2-like" evidence="1">
    <location>
        <begin position="9"/>
        <end position="163"/>
    </location>
</feature>
<dbReference type="GO" id="GO:0016758">
    <property type="term" value="F:hexosyltransferase activity"/>
    <property type="evidence" value="ECO:0007669"/>
    <property type="project" value="UniProtKB-ARBA"/>
</dbReference>
<organism evidence="2 4">
    <name type="scientific">Xenorhabdus doucetiae</name>
    <dbReference type="NCBI Taxonomy" id="351671"/>
    <lineage>
        <taxon>Bacteria</taxon>
        <taxon>Pseudomonadati</taxon>
        <taxon>Pseudomonadota</taxon>
        <taxon>Gammaproteobacteria</taxon>
        <taxon>Enterobacterales</taxon>
        <taxon>Morganellaceae</taxon>
        <taxon>Xenorhabdus</taxon>
    </lineage>
</organism>
<dbReference type="EMBL" id="VNHN01000021">
    <property type="protein sequence ID" value="TYP07832.1"/>
    <property type="molecule type" value="Genomic_DNA"/>
</dbReference>
<evidence type="ECO:0000313" key="4">
    <source>
        <dbReference type="Proteomes" id="UP000032721"/>
    </source>
</evidence>
<dbReference type="Gene3D" id="3.90.550.10">
    <property type="entry name" value="Spore Coat Polysaccharide Biosynthesis Protein SpsA, Chain A"/>
    <property type="match status" value="1"/>
</dbReference>
<accession>A0A068QM17</accession>
<keyword evidence="5" id="KW-1185">Reference proteome</keyword>
<keyword evidence="3" id="KW-0808">Transferase</keyword>
<dbReference type="RefSeq" id="WP_045967877.1">
    <property type="nucleotide sequence ID" value="NZ_CAWMED010000001.1"/>
</dbReference>
<dbReference type="Pfam" id="PF00535">
    <property type="entry name" value="Glycos_transf_2"/>
    <property type="match status" value="1"/>
</dbReference>
<evidence type="ECO:0000313" key="5">
    <source>
        <dbReference type="Proteomes" id="UP000324170"/>
    </source>
</evidence>
<dbReference type="STRING" id="351671.XDD1_0141"/>
<evidence type="ECO:0000313" key="3">
    <source>
        <dbReference type="EMBL" id="TYP07832.1"/>
    </source>
</evidence>
<proteinExistence type="predicted"/>
<gene>
    <name evidence="2" type="primary">wenB</name>
    <name evidence="3" type="ORF">LY16_01628</name>
    <name evidence="2" type="ORF">XDD1_0141</name>
</gene>
<dbReference type="PANTHER" id="PTHR22916:SF3">
    <property type="entry name" value="UDP-GLCNAC:BETAGAL BETA-1,3-N-ACETYLGLUCOSAMINYLTRANSFERASE-LIKE PROTEIN 1"/>
    <property type="match status" value="1"/>
</dbReference>
<evidence type="ECO:0000313" key="2">
    <source>
        <dbReference type="EMBL" id="CDG15852.1"/>
    </source>
</evidence>
<dbReference type="SUPFAM" id="SSF53448">
    <property type="entry name" value="Nucleotide-diphospho-sugar transferases"/>
    <property type="match status" value="1"/>
</dbReference>
<sequence>MNKEQPEISVVMSVFNGEEFLSEAINSILEQSFNNYEFIIIDDASTDKTANILLEFQNKDKRIKIINNTNNMGLAKSLNIAISLAKGKFIARMDADDFSFPDRLKIQYQHMMNYPDTIVCGTAMSIYEEPNNNKTPPLSHDKIISSIIFDCPFYHPTVMMRKDILLKLDPIYPEDYKKAQDYGLWAKLFFMAIDNNHKFINLSDVLLKYRIHPDKNRTHYYSEQRFYAALSQLKIMSTLGIKIDIDNLIKINSSNKLSANEIIELDKILKDSAKKMTLSSSLEYKKNIYDVVISKRFKLYSRAKTNELLGIALKTYSRFLYLTNRKKIKSLL</sequence>
<dbReference type="KEGG" id="xdo:XDD1_0141"/>
<dbReference type="InterPro" id="IPR029044">
    <property type="entry name" value="Nucleotide-diphossugar_trans"/>
</dbReference>
<dbReference type="Proteomes" id="UP000324170">
    <property type="component" value="Unassembled WGS sequence"/>
</dbReference>
<reference evidence="3 5" key="2">
    <citation type="submission" date="2019-07" db="EMBL/GenBank/DDBJ databases">
        <title>Genomic Encyclopedia of Type Strains, Phase I: the one thousand microbial genomes (KMG-I) project.</title>
        <authorList>
            <person name="Kyrpides N."/>
        </authorList>
    </citation>
    <scope>NUCLEOTIDE SEQUENCE [LARGE SCALE GENOMIC DNA]</scope>
    <source>
        <strain evidence="3 5">DSM 17909</strain>
    </source>
</reference>
<dbReference type="PANTHER" id="PTHR22916">
    <property type="entry name" value="GLYCOSYLTRANSFERASE"/>
    <property type="match status" value="1"/>
</dbReference>
<dbReference type="EMBL" id="FO704550">
    <property type="protein sequence ID" value="CDG15852.1"/>
    <property type="molecule type" value="Genomic_DNA"/>
</dbReference>
<reference evidence="2 4" key="1">
    <citation type="submission" date="2013-07" db="EMBL/GenBank/DDBJ databases">
        <authorList>
            <person name="Genoscope - CEA"/>
        </authorList>
    </citation>
    <scope>NUCLEOTIDE SEQUENCE [LARGE SCALE GENOMIC DNA]</scope>
    <source>
        <strain evidence="2">FRM16</strain>
        <strain evidence="4">FRM16 / DSM 17909</strain>
    </source>
</reference>
<dbReference type="AlphaFoldDB" id="A0A068QM17"/>
<name>A0A068QM17_9GAMM</name>
<dbReference type="Proteomes" id="UP000032721">
    <property type="component" value="Chromosome"/>
</dbReference>
<dbReference type="HOGENOM" id="CLU_025996_0_4_6"/>
<dbReference type="OrthoDB" id="9801954at2"/>
<protein>
    <submittedName>
        <fullName evidence="3">Glycosyl transferase family 2</fullName>
    </submittedName>
    <submittedName>
        <fullName evidence="2">WenB</fullName>
    </submittedName>
</protein>
<evidence type="ECO:0000259" key="1">
    <source>
        <dbReference type="Pfam" id="PF00535"/>
    </source>
</evidence>
<dbReference type="InterPro" id="IPR001173">
    <property type="entry name" value="Glyco_trans_2-like"/>
</dbReference>